<keyword evidence="4" id="KW-1185">Reference proteome</keyword>
<feature type="transmembrane region" description="Helical" evidence="1">
    <location>
        <begin position="187"/>
        <end position="205"/>
    </location>
</feature>
<gene>
    <name evidence="2" type="ordered locus">Nmul_A1933</name>
    <name evidence="3" type="ORF">SAMN05216403_10484</name>
</gene>
<keyword evidence="1" id="KW-0812">Transmembrane</keyword>
<proteinExistence type="predicted"/>
<feature type="transmembrane region" description="Helical" evidence="1">
    <location>
        <begin position="15"/>
        <end position="34"/>
    </location>
</feature>
<keyword evidence="1" id="KW-0472">Membrane</keyword>
<protein>
    <submittedName>
        <fullName evidence="2">Uncharacterized protein</fullName>
    </submittedName>
</protein>
<reference evidence="4" key="1">
    <citation type="submission" date="2005-08" db="EMBL/GenBank/DDBJ databases">
        <title>Complete sequence of chromosome 1 of Nitrosospira multiformis ATCC 25196.</title>
        <authorList>
            <person name="Copeland A."/>
            <person name="Lucas S."/>
            <person name="Lapidus A."/>
            <person name="Barry K."/>
            <person name="Detter J.C."/>
            <person name="Glavina T."/>
            <person name="Hammon N."/>
            <person name="Israni S."/>
            <person name="Pitluck S."/>
            <person name="Chain P."/>
            <person name="Malfatti S."/>
            <person name="Shin M."/>
            <person name="Vergez L."/>
            <person name="Schmutz J."/>
            <person name="Larimer F."/>
            <person name="Land M."/>
            <person name="Hauser L."/>
            <person name="Kyrpides N."/>
            <person name="Lykidis A."/>
            <person name="Richardson P."/>
        </authorList>
    </citation>
    <scope>NUCLEOTIDE SEQUENCE [LARGE SCALE GENOMIC DNA]</scope>
    <source>
        <strain evidence="4">ATCC 25196 / NCIMB 11849 / C 71</strain>
    </source>
</reference>
<evidence type="ECO:0000313" key="2">
    <source>
        <dbReference type="EMBL" id="ABB75228.1"/>
    </source>
</evidence>
<name>Q2Y7P3_NITMU</name>
<dbReference type="EMBL" id="FNVK01000004">
    <property type="protein sequence ID" value="SEF60042.1"/>
    <property type="molecule type" value="Genomic_DNA"/>
</dbReference>
<dbReference type="KEGG" id="nmu:Nmul_A1933"/>
<organism evidence="2 4">
    <name type="scientific">Nitrosospira multiformis (strain ATCC 25196 / NCIMB 11849 / C 71)</name>
    <dbReference type="NCBI Taxonomy" id="323848"/>
    <lineage>
        <taxon>Bacteria</taxon>
        <taxon>Pseudomonadati</taxon>
        <taxon>Pseudomonadota</taxon>
        <taxon>Betaproteobacteria</taxon>
        <taxon>Nitrosomonadales</taxon>
        <taxon>Nitrosomonadaceae</taxon>
        <taxon>Nitrosospira</taxon>
    </lineage>
</organism>
<reference evidence="2" key="2">
    <citation type="submission" date="2005-08" db="EMBL/GenBank/DDBJ databases">
        <title>Complete sequence of Chromosome 1 of Nitrosospira multiformis ATCC 25196.</title>
        <authorList>
            <consortium name="US DOE Joint Genome Institute"/>
            <person name="Copeland A."/>
            <person name="Lucas S."/>
            <person name="Lapidus A."/>
            <person name="Barry K."/>
            <person name="Detter J.C."/>
            <person name="Glavina T."/>
            <person name="Hammon N."/>
            <person name="Israni S."/>
            <person name="Pitluck S."/>
            <person name="Chain P."/>
            <person name="Malfatti S."/>
            <person name="Shin M."/>
            <person name="Vergez L."/>
            <person name="Schmutz J."/>
            <person name="Larimer F."/>
            <person name="Land M."/>
            <person name="Hauser L."/>
            <person name="Kyrpides N."/>
            <person name="Lykidis A."/>
            <person name="Richardson P."/>
        </authorList>
    </citation>
    <scope>NUCLEOTIDE SEQUENCE</scope>
    <source>
        <strain evidence="2">ATCC 25196</strain>
    </source>
</reference>
<dbReference type="Proteomes" id="UP000236751">
    <property type="component" value="Unassembled WGS sequence"/>
</dbReference>
<dbReference type="Proteomes" id="UP000002718">
    <property type="component" value="Chromosome"/>
</dbReference>
<dbReference type="HOGENOM" id="CLU_1314332_0_0_4"/>
<evidence type="ECO:0000313" key="3">
    <source>
        <dbReference type="EMBL" id="SEF60042.1"/>
    </source>
</evidence>
<dbReference type="AlphaFoldDB" id="Q2Y7P3"/>
<dbReference type="RefSeq" id="WP_011381248.1">
    <property type="nucleotide sequence ID" value="NC_007614.1"/>
</dbReference>
<dbReference type="STRING" id="323848.Nmul_A1933"/>
<dbReference type="eggNOG" id="ENOG503159D">
    <property type="taxonomic scope" value="Bacteria"/>
</dbReference>
<evidence type="ECO:0000313" key="4">
    <source>
        <dbReference type="Proteomes" id="UP000002718"/>
    </source>
</evidence>
<accession>Q2Y7P3</accession>
<reference evidence="3 5" key="4">
    <citation type="submission" date="2016-10" db="EMBL/GenBank/DDBJ databases">
        <authorList>
            <person name="de Groot N.N."/>
        </authorList>
    </citation>
    <scope>NUCLEOTIDE SEQUENCE [LARGE SCALE GENOMIC DNA]</scope>
    <source>
        <strain evidence="3 5">Nl13</strain>
    </source>
</reference>
<reference evidence="2 4" key="3">
    <citation type="journal article" date="2008" name="Appl. Environ. Microbiol.">
        <title>Complete genome sequence of Nitrosospira multiformis, an ammonia-oxidizing bacterium from the soil environment.</title>
        <authorList>
            <person name="Norton J.M."/>
            <person name="Klotz M.G."/>
            <person name="Stein L.Y."/>
            <person name="Arp D.J."/>
            <person name="Bottomley P.J."/>
            <person name="Chain P.S."/>
            <person name="Hauser L.J."/>
            <person name="Land M.L."/>
            <person name="Larimer F.W."/>
            <person name="Shin M.W."/>
            <person name="Starkenburg S.R."/>
        </authorList>
    </citation>
    <scope>NUCLEOTIDE SEQUENCE [LARGE SCALE GENOMIC DNA]</scope>
    <source>
        <strain evidence="2">ATCC 25196</strain>
        <strain evidence="4">ATCC 25196 / NCIMB 11849 / C 71</strain>
    </source>
</reference>
<dbReference type="EMBL" id="CP000103">
    <property type="protein sequence ID" value="ABB75228.1"/>
    <property type="molecule type" value="Genomic_DNA"/>
</dbReference>
<evidence type="ECO:0000313" key="5">
    <source>
        <dbReference type="Proteomes" id="UP000236751"/>
    </source>
</evidence>
<keyword evidence="1" id="KW-1133">Transmembrane helix</keyword>
<evidence type="ECO:0000256" key="1">
    <source>
        <dbReference type="SAM" id="Phobius"/>
    </source>
</evidence>
<sequence length="212" mass="23332">MDSIWANLSTGMRRFLALIGSLAVIVAVGLQFHVSSQGDQSNTYPKGFRGGTCTIESDSLVIGYSGYFIPGDYEIPEDATGAMSVPVLCGKIPSPGVLDVTIDLLYPESAREWLLTMALTKMEGGMPSNTLLAIPSRTYESGTITQVLRIAELGEYRLYLSGKDRNQTDFTLEIPITVGTPWYEGVAQFWPMFVLMVAAILYQAFRKLRLLK</sequence>